<dbReference type="AlphaFoldDB" id="A0AAN9QFA8"/>
<accession>A0AAN9QFA8</accession>
<protein>
    <submittedName>
        <fullName evidence="1">Uncharacterized protein</fullName>
    </submittedName>
</protein>
<proteinExistence type="predicted"/>
<keyword evidence="2" id="KW-1185">Reference proteome</keyword>
<reference evidence="1 2" key="1">
    <citation type="submission" date="2024-01" db="EMBL/GenBank/DDBJ databases">
        <title>The genomes of 5 underutilized Papilionoideae crops provide insights into root nodulation and disease resistanc.</title>
        <authorList>
            <person name="Jiang F."/>
        </authorList>
    </citation>
    <scope>NUCLEOTIDE SEQUENCE [LARGE SCALE GENOMIC DNA]</scope>
    <source>
        <strain evidence="1">LVBAO_FW01</strain>
        <tissue evidence="1">Leaves</tissue>
    </source>
</reference>
<comment type="caution">
    <text evidence="1">The sequence shown here is derived from an EMBL/GenBank/DDBJ whole genome shotgun (WGS) entry which is preliminary data.</text>
</comment>
<name>A0AAN9QFA8_CANGL</name>
<sequence length="228" mass="25525">MLVVLGRLENSIREEFTYKLEEAIQPIESSLSFTSTSLRSIVGILNTSEIGPLVGSCRLMYVTRERPLVGSPPTKMVLYGQRGTPPLYSSSRCASSLCTPLLPPAHIECWSGSGHLRWRTGKREAERYKEQGTWFKALVSSPLEAPEDHMRITFILLSTLVHRLIPNVGLCGGHHDRVGFFLALHLEEEETPIPPTMCETSTLALVNEMYEAMQTLACESGLQYCYTY</sequence>
<dbReference type="Proteomes" id="UP001367508">
    <property type="component" value="Unassembled WGS sequence"/>
</dbReference>
<gene>
    <name evidence="1" type="ORF">VNO77_23374</name>
</gene>
<evidence type="ECO:0000313" key="1">
    <source>
        <dbReference type="EMBL" id="KAK7329223.1"/>
    </source>
</evidence>
<organism evidence="1 2">
    <name type="scientific">Canavalia gladiata</name>
    <name type="common">Sword bean</name>
    <name type="synonym">Dolichos gladiatus</name>
    <dbReference type="NCBI Taxonomy" id="3824"/>
    <lineage>
        <taxon>Eukaryota</taxon>
        <taxon>Viridiplantae</taxon>
        <taxon>Streptophyta</taxon>
        <taxon>Embryophyta</taxon>
        <taxon>Tracheophyta</taxon>
        <taxon>Spermatophyta</taxon>
        <taxon>Magnoliopsida</taxon>
        <taxon>eudicotyledons</taxon>
        <taxon>Gunneridae</taxon>
        <taxon>Pentapetalae</taxon>
        <taxon>rosids</taxon>
        <taxon>fabids</taxon>
        <taxon>Fabales</taxon>
        <taxon>Fabaceae</taxon>
        <taxon>Papilionoideae</taxon>
        <taxon>50 kb inversion clade</taxon>
        <taxon>NPAAA clade</taxon>
        <taxon>indigoferoid/millettioid clade</taxon>
        <taxon>Phaseoleae</taxon>
        <taxon>Canavalia</taxon>
    </lineage>
</organism>
<evidence type="ECO:0000313" key="2">
    <source>
        <dbReference type="Proteomes" id="UP001367508"/>
    </source>
</evidence>
<dbReference type="EMBL" id="JAYMYQ010000005">
    <property type="protein sequence ID" value="KAK7329223.1"/>
    <property type="molecule type" value="Genomic_DNA"/>
</dbReference>